<dbReference type="InterPro" id="IPR036291">
    <property type="entry name" value="NAD(P)-bd_dom_sf"/>
</dbReference>
<organism evidence="4 5">
    <name type="scientific">Arenicella chitinivorans</name>
    <dbReference type="NCBI Taxonomy" id="1329800"/>
    <lineage>
        <taxon>Bacteria</taxon>
        <taxon>Pseudomonadati</taxon>
        <taxon>Pseudomonadota</taxon>
        <taxon>Gammaproteobacteria</taxon>
        <taxon>Arenicellales</taxon>
        <taxon>Arenicellaceae</taxon>
        <taxon>Arenicella</taxon>
    </lineage>
</organism>
<dbReference type="InterPro" id="IPR001509">
    <property type="entry name" value="Epimerase_deHydtase"/>
</dbReference>
<reference evidence="4" key="2">
    <citation type="submission" date="2020-09" db="EMBL/GenBank/DDBJ databases">
        <authorList>
            <person name="Sun Q."/>
            <person name="Kim S."/>
        </authorList>
    </citation>
    <scope>NUCLEOTIDE SEQUENCE</scope>
    <source>
        <strain evidence="4">KCTC 12711</strain>
    </source>
</reference>
<gene>
    <name evidence="4" type="ORF">GCM10008090_11580</name>
</gene>
<evidence type="ECO:0000256" key="2">
    <source>
        <dbReference type="ARBA" id="ARBA00007637"/>
    </source>
</evidence>
<comment type="pathway">
    <text evidence="1">Bacterial outer membrane biogenesis; LPS O-antigen biosynthesis.</text>
</comment>
<sequence length="330" mass="36138">MSQQTKRVLVTGATGFTGGALAKKLIERGDKVVALVRKSANVKPLEALGAELVYGDITDADAVQRAAQGTQIIYHIAAVYRTAGHPDSYYEEVNIQGVQHVIDAARKHGVGRTVHCSTIGVHGDIEEIPSNEESPFNPGDIYQRTKLAGEQLFAEAMANGLPGAIFRPGAIYGPGDLRLLKMFKQVKRGFFPLFGGGKNLYHLSYIDDLTDGIILCGEHPNAIGERFILCSNEYDTLKALTATIARQLQVKEPTLSLPVAPLMVAAKMCEALCKPFGIDPPLHTRRVEFFVKSRAFDNSKARRLLGYEPKIGTDEGVKRTIAWYEENDLL</sequence>
<dbReference type="RefSeq" id="WP_189399096.1">
    <property type="nucleotide sequence ID" value="NZ_BMXA01000002.1"/>
</dbReference>
<reference evidence="4" key="1">
    <citation type="journal article" date="2014" name="Int. J. Syst. Evol. Microbiol.">
        <title>Complete genome sequence of Corynebacterium casei LMG S-19264T (=DSM 44701T), isolated from a smear-ripened cheese.</title>
        <authorList>
            <consortium name="US DOE Joint Genome Institute (JGI-PGF)"/>
            <person name="Walter F."/>
            <person name="Albersmeier A."/>
            <person name="Kalinowski J."/>
            <person name="Ruckert C."/>
        </authorList>
    </citation>
    <scope>NUCLEOTIDE SEQUENCE</scope>
    <source>
        <strain evidence="4">KCTC 12711</strain>
    </source>
</reference>
<comment type="caution">
    <text evidence="4">The sequence shown here is derived from an EMBL/GenBank/DDBJ whole genome shotgun (WGS) entry which is preliminary data.</text>
</comment>
<accession>A0A918RPB2</accession>
<proteinExistence type="inferred from homology"/>
<keyword evidence="5" id="KW-1185">Reference proteome</keyword>
<dbReference type="AlphaFoldDB" id="A0A918RPB2"/>
<evidence type="ECO:0000259" key="3">
    <source>
        <dbReference type="Pfam" id="PF01370"/>
    </source>
</evidence>
<feature type="domain" description="NAD-dependent epimerase/dehydratase" evidence="3">
    <location>
        <begin position="8"/>
        <end position="224"/>
    </location>
</feature>
<dbReference type="SUPFAM" id="SSF51735">
    <property type="entry name" value="NAD(P)-binding Rossmann-fold domains"/>
    <property type="match status" value="1"/>
</dbReference>
<dbReference type="EMBL" id="BMXA01000002">
    <property type="protein sequence ID" value="GHA03982.1"/>
    <property type="molecule type" value="Genomic_DNA"/>
</dbReference>
<name>A0A918RPB2_9GAMM</name>
<dbReference type="Proteomes" id="UP000614811">
    <property type="component" value="Unassembled WGS sequence"/>
</dbReference>
<dbReference type="Gene3D" id="3.40.50.720">
    <property type="entry name" value="NAD(P)-binding Rossmann-like Domain"/>
    <property type="match status" value="1"/>
</dbReference>
<dbReference type="Pfam" id="PF01370">
    <property type="entry name" value="Epimerase"/>
    <property type="match status" value="1"/>
</dbReference>
<evidence type="ECO:0000256" key="1">
    <source>
        <dbReference type="ARBA" id="ARBA00005125"/>
    </source>
</evidence>
<evidence type="ECO:0000313" key="5">
    <source>
        <dbReference type="Proteomes" id="UP000614811"/>
    </source>
</evidence>
<comment type="similarity">
    <text evidence="2">Belongs to the NAD(P)-dependent epimerase/dehydratase family.</text>
</comment>
<dbReference type="PANTHER" id="PTHR43000">
    <property type="entry name" value="DTDP-D-GLUCOSE 4,6-DEHYDRATASE-RELATED"/>
    <property type="match status" value="1"/>
</dbReference>
<protein>
    <submittedName>
        <fullName evidence="4">Epimerase</fullName>
    </submittedName>
</protein>
<evidence type="ECO:0000313" key="4">
    <source>
        <dbReference type="EMBL" id="GHA03982.1"/>
    </source>
</evidence>